<dbReference type="EMBL" id="BMDO01000001">
    <property type="protein sequence ID" value="GGI48844.1"/>
    <property type="molecule type" value="Genomic_DNA"/>
</dbReference>
<proteinExistence type="predicted"/>
<dbReference type="InterPro" id="IPR044925">
    <property type="entry name" value="His-Me_finger_sf"/>
</dbReference>
<comment type="caution">
    <text evidence="6">The sequence shown here is derived from an EMBL/GenBank/DDBJ whole genome shotgun (WGS) entry which is preliminary data.</text>
</comment>
<feature type="region of interest" description="Disordered" evidence="3">
    <location>
        <begin position="191"/>
        <end position="219"/>
    </location>
</feature>
<feature type="domain" description="DNA/RNA non-specific endonuclease/pyrophosphatase/phosphodiesterase" evidence="5">
    <location>
        <begin position="233"/>
        <end position="443"/>
    </location>
</feature>
<dbReference type="SMART" id="SM00892">
    <property type="entry name" value="Endonuclease_NS"/>
    <property type="match status" value="1"/>
</dbReference>
<dbReference type="CDD" id="cd00091">
    <property type="entry name" value="NUC"/>
    <property type="match status" value="1"/>
</dbReference>
<dbReference type="PANTHER" id="PTHR13966">
    <property type="entry name" value="ENDONUCLEASE RELATED"/>
    <property type="match status" value="1"/>
</dbReference>
<dbReference type="InterPro" id="IPR020821">
    <property type="entry name" value="ENPP1-3/EXOG-like_nuc-like"/>
</dbReference>
<gene>
    <name evidence="6" type="ORF">GCM10011425_00560</name>
</gene>
<dbReference type="InterPro" id="IPR040255">
    <property type="entry name" value="Non-specific_endonuclease"/>
</dbReference>
<accession>A0A917N003</accession>
<reference evidence="6" key="2">
    <citation type="submission" date="2020-09" db="EMBL/GenBank/DDBJ databases">
        <authorList>
            <person name="Sun Q."/>
            <person name="Sedlacek I."/>
        </authorList>
    </citation>
    <scope>NUCLEOTIDE SEQUENCE</scope>
    <source>
        <strain evidence="6">CCM 8711</strain>
    </source>
</reference>
<keyword evidence="2" id="KW-0479">Metal-binding</keyword>
<dbReference type="Gene3D" id="3.40.570.10">
    <property type="entry name" value="Extracellular Endonuclease, subunit A"/>
    <property type="match status" value="1"/>
</dbReference>
<dbReference type="Proteomes" id="UP000662074">
    <property type="component" value="Unassembled WGS sequence"/>
</dbReference>
<dbReference type="InterPro" id="IPR044929">
    <property type="entry name" value="DNA/RNA_non-sp_Endonuclease_sf"/>
</dbReference>
<dbReference type="Pfam" id="PF01223">
    <property type="entry name" value="Endonuclease_NS"/>
    <property type="match status" value="1"/>
</dbReference>
<dbReference type="GO" id="GO:0016787">
    <property type="term" value="F:hydrolase activity"/>
    <property type="evidence" value="ECO:0007669"/>
    <property type="project" value="InterPro"/>
</dbReference>
<dbReference type="GO" id="GO:0046872">
    <property type="term" value="F:metal ion binding"/>
    <property type="evidence" value="ECO:0007669"/>
    <property type="project" value="UniProtKB-KW"/>
</dbReference>
<dbReference type="SUPFAM" id="SSF54060">
    <property type="entry name" value="His-Me finger endonucleases"/>
    <property type="match status" value="1"/>
</dbReference>
<keyword evidence="7" id="KW-1185">Reference proteome</keyword>
<dbReference type="InterPro" id="IPR001604">
    <property type="entry name" value="Endo_G_ENPP1-like_dom"/>
</dbReference>
<evidence type="ECO:0000259" key="5">
    <source>
        <dbReference type="SMART" id="SM00892"/>
    </source>
</evidence>
<organism evidence="6 7">
    <name type="scientific">Mucilaginibacter galii</name>
    <dbReference type="NCBI Taxonomy" id="2005073"/>
    <lineage>
        <taxon>Bacteria</taxon>
        <taxon>Pseudomonadati</taxon>
        <taxon>Bacteroidota</taxon>
        <taxon>Sphingobacteriia</taxon>
        <taxon>Sphingobacteriales</taxon>
        <taxon>Sphingobacteriaceae</taxon>
        <taxon>Mucilaginibacter</taxon>
    </lineage>
</organism>
<evidence type="ECO:0000256" key="2">
    <source>
        <dbReference type="PIRSR" id="PIRSR640255-2"/>
    </source>
</evidence>
<dbReference type="SMART" id="SM00477">
    <property type="entry name" value="NUC"/>
    <property type="match status" value="1"/>
</dbReference>
<reference evidence="6" key="1">
    <citation type="journal article" date="2014" name="Int. J. Syst. Evol. Microbiol.">
        <title>Complete genome sequence of Corynebacterium casei LMG S-19264T (=DSM 44701T), isolated from a smear-ripened cheese.</title>
        <authorList>
            <consortium name="US DOE Joint Genome Institute (JGI-PGF)"/>
            <person name="Walter F."/>
            <person name="Albersmeier A."/>
            <person name="Kalinowski J."/>
            <person name="Ruckert C."/>
        </authorList>
    </citation>
    <scope>NUCLEOTIDE SEQUENCE</scope>
    <source>
        <strain evidence="6">CCM 8711</strain>
    </source>
</reference>
<feature type="active site" description="Proton acceptor" evidence="1">
    <location>
        <position position="296"/>
    </location>
</feature>
<evidence type="ECO:0000313" key="7">
    <source>
        <dbReference type="Proteomes" id="UP000662074"/>
    </source>
</evidence>
<dbReference type="RefSeq" id="WP_188412724.1">
    <property type="nucleotide sequence ID" value="NZ_BMDO01000001.1"/>
</dbReference>
<evidence type="ECO:0000256" key="3">
    <source>
        <dbReference type="SAM" id="MobiDB-lite"/>
    </source>
</evidence>
<evidence type="ECO:0000259" key="4">
    <source>
        <dbReference type="SMART" id="SM00477"/>
    </source>
</evidence>
<evidence type="ECO:0000313" key="6">
    <source>
        <dbReference type="EMBL" id="GGI48844.1"/>
    </source>
</evidence>
<dbReference type="PANTHER" id="PTHR13966:SF5">
    <property type="entry name" value="ENDONUCLEASE G, MITOCHONDRIAL"/>
    <property type="match status" value="1"/>
</dbReference>
<sequence length="466" mass="51693">MHIKLKYSLFIAVFWLTACDNNKESEQKSQPVNQQVSIQKEDFEAGAKSAYNPGTVRFKTGVWYLEDALIAGSNKDAKEGSQSVRLRGKGMLRMDFDVAGISKVTVKQAAYQGKKSGGWQLKMSVDGGRTYTQAGADMVVQGHNLQTVSFIINHREAIRFAICKTAGGNNRINIDDFTIYGFDEHTATTNVQSKNTSAASTDTPVTGDNSNLLLGNPSNAATSTRTPDNYLMIRPYYTLSYNRGRGGPNWVSWYMGDEWLGRIKRVNDFRADDALPPGWYHVQNTSYQGSGFERGHNCPSADRSNSLKANSATFLMSNMIPQAPANNQVTWGNLEDYERMLVKNGNEVYVVMGSYGTGGYGTRGYRTTIDSGRITVPAYIWKVIVVLPDGNNDLRRVDATTRVIAVITPNNNGIKPNWTNYLCTVRDIEKATGYNLLSKLPKQVQDAIETRKDAGIDPNDGYLMRL</sequence>
<feature type="domain" description="ENPP1-3/EXOG-like endonuclease/phosphodiesterase" evidence="4">
    <location>
        <begin position="234"/>
        <end position="443"/>
    </location>
</feature>
<dbReference type="AlphaFoldDB" id="A0A917N003"/>
<feature type="binding site" evidence="2">
    <location>
        <position position="327"/>
    </location>
    <ligand>
        <name>Mg(2+)</name>
        <dbReference type="ChEBI" id="CHEBI:18420"/>
        <note>catalytic</note>
    </ligand>
</feature>
<dbReference type="PROSITE" id="PS51257">
    <property type="entry name" value="PROKAR_LIPOPROTEIN"/>
    <property type="match status" value="1"/>
</dbReference>
<protein>
    <recommendedName>
        <fullName evidence="8">DNA/RNA non-specific endonuclease</fullName>
    </recommendedName>
</protein>
<name>A0A917N003_9SPHI</name>
<dbReference type="GO" id="GO:0003676">
    <property type="term" value="F:nucleic acid binding"/>
    <property type="evidence" value="ECO:0007669"/>
    <property type="project" value="InterPro"/>
</dbReference>
<evidence type="ECO:0008006" key="8">
    <source>
        <dbReference type="Google" id="ProtNLM"/>
    </source>
</evidence>
<dbReference type="GO" id="GO:0004519">
    <property type="term" value="F:endonuclease activity"/>
    <property type="evidence" value="ECO:0007669"/>
    <property type="project" value="TreeGrafter"/>
</dbReference>
<evidence type="ECO:0000256" key="1">
    <source>
        <dbReference type="PIRSR" id="PIRSR640255-1"/>
    </source>
</evidence>